<proteinExistence type="predicted"/>
<accession>A0ABW6BL78</accession>
<dbReference type="Pfam" id="PF14020">
    <property type="entry name" value="DUF4236"/>
    <property type="match status" value="1"/>
</dbReference>
<dbReference type="RefSeq" id="WP_320186550.1">
    <property type="nucleotide sequence ID" value="NZ_CP138332.1"/>
</dbReference>
<keyword evidence="3" id="KW-1185">Reference proteome</keyword>
<reference evidence="3" key="1">
    <citation type="journal article" date="2019" name="Int. J. Syst. Evol. Microbiol.">
        <title>The Global Catalogue of Microorganisms (GCM) 10K type strain sequencing project: providing services to taxonomists for standard genome sequencing and annotation.</title>
        <authorList>
            <consortium name="The Broad Institute Genomics Platform"/>
            <consortium name="The Broad Institute Genome Sequencing Center for Infectious Disease"/>
            <person name="Wu L."/>
            <person name="Ma J."/>
        </authorList>
    </citation>
    <scope>NUCLEOTIDE SEQUENCE [LARGE SCALE GENOMIC DNA]</scope>
    <source>
        <strain evidence="3">KCTC 22814</strain>
    </source>
</reference>
<comment type="caution">
    <text evidence="2">The sequence shown here is derived from an EMBL/GenBank/DDBJ whole genome shotgun (WGS) entry which is preliminary data.</text>
</comment>
<organism evidence="2 3">
    <name type="scientific">Sphingobacterium bambusae</name>
    <dbReference type="NCBI Taxonomy" id="662858"/>
    <lineage>
        <taxon>Bacteria</taxon>
        <taxon>Pseudomonadati</taxon>
        <taxon>Bacteroidota</taxon>
        <taxon>Sphingobacteriia</taxon>
        <taxon>Sphingobacteriales</taxon>
        <taxon>Sphingobacteriaceae</taxon>
        <taxon>Sphingobacterium</taxon>
    </lineage>
</organism>
<evidence type="ECO:0000313" key="3">
    <source>
        <dbReference type="Proteomes" id="UP001597525"/>
    </source>
</evidence>
<dbReference type="Proteomes" id="UP001597525">
    <property type="component" value="Unassembled WGS sequence"/>
</dbReference>
<protein>
    <submittedName>
        <fullName evidence="2">DUF4236 domain-containing protein</fullName>
    </submittedName>
</protein>
<gene>
    <name evidence="2" type="ORF">ACFS7Y_18230</name>
</gene>
<evidence type="ECO:0000259" key="1">
    <source>
        <dbReference type="Pfam" id="PF14020"/>
    </source>
</evidence>
<dbReference type="EMBL" id="JBHUPB010000012">
    <property type="protein sequence ID" value="MFD2969339.1"/>
    <property type="molecule type" value="Genomic_DNA"/>
</dbReference>
<name>A0ABW6BL78_9SPHI</name>
<dbReference type="InterPro" id="IPR025330">
    <property type="entry name" value="DUF4236"/>
</dbReference>
<evidence type="ECO:0000313" key="2">
    <source>
        <dbReference type="EMBL" id="MFD2969339.1"/>
    </source>
</evidence>
<sequence>MAWVFRRRIKVIPCVHLNFSRSGVSTSIGVRGANINVGSSGVHLNTGIPGLGIYNRQRISGSNTPNSVDPTLPLPTVPMGNRSENIYSADIHEITSQGMHGIKEAILLAREQRLSLARDLSKIKFSLTVTRAKQVMSYVLLYGLIKKDILKRISDNMITRREAIRQTKEQMEASYVKFDIDFGVEQKQKYDALVTAFINLTKCRKIWDITKSHYEDRAVTRSSASTVVQRTMVHFRMKSIPEFRSNIQALYFQNANGADLYIYPSFVVMYSKSNNFALIVLNELDFQQSAVRFTETQSVPADATVIDRTWAKVNKNGSRDKRFKGNYQIPVVQYGHIKLRTATGVNEEYKFSNHVATETFGNAFRNYPNAVGLS</sequence>
<feature type="domain" description="DUF4236" evidence="1">
    <location>
        <begin position="3"/>
        <end position="56"/>
    </location>
</feature>